<keyword evidence="8" id="KW-1185">Reference proteome</keyword>
<dbReference type="RefSeq" id="WP_183994028.1">
    <property type="nucleotide sequence ID" value="NZ_JACIEH010000001.1"/>
</dbReference>
<dbReference type="AlphaFoldDB" id="A0A7W6JNW2"/>
<dbReference type="Pfam" id="PF03865">
    <property type="entry name" value="ShlB"/>
    <property type="match status" value="1"/>
</dbReference>
<dbReference type="InterPro" id="IPR005565">
    <property type="entry name" value="Hemolysn_activator_HlyB_C"/>
</dbReference>
<keyword evidence="1" id="KW-1134">Transmembrane beta strand</keyword>
<evidence type="ECO:0000259" key="5">
    <source>
        <dbReference type="Pfam" id="PF03865"/>
    </source>
</evidence>
<evidence type="ECO:0000256" key="3">
    <source>
        <dbReference type="ARBA" id="ARBA00023237"/>
    </source>
</evidence>
<dbReference type="PANTHER" id="PTHR34597:SF6">
    <property type="entry name" value="BLR6126 PROTEIN"/>
    <property type="match status" value="1"/>
</dbReference>
<dbReference type="GO" id="GO:0098046">
    <property type="term" value="C:type V protein secretion system complex"/>
    <property type="evidence" value="ECO:0007669"/>
    <property type="project" value="TreeGrafter"/>
</dbReference>
<evidence type="ECO:0000313" key="7">
    <source>
        <dbReference type="EMBL" id="MBB4096837.1"/>
    </source>
</evidence>
<evidence type="ECO:0000256" key="1">
    <source>
        <dbReference type="ARBA" id="ARBA00022452"/>
    </source>
</evidence>
<dbReference type="GO" id="GO:0008320">
    <property type="term" value="F:protein transmembrane transporter activity"/>
    <property type="evidence" value="ECO:0007669"/>
    <property type="project" value="TreeGrafter"/>
</dbReference>
<feature type="signal peptide" evidence="4">
    <location>
        <begin position="1"/>
        <end position="28"/>
    </location>
</feature>
<evidence type="ECO:0000313" key="8">
    <source>
        <dbReference type="Proteomes" id="UP000557392"/>
    </source>
</evidence>
<evidence type="ECO:0000256" key="4">
    <source>
        <dbReference type="SAM" id="SignalP"/>
    </source>
</evidence>
<dbReference type="Proteomes" id="UP000557392">
    <property type="component" value="Unassembled WGS sequence"/>
</dbReference>
<dbReference type="EMBL" id="JACIEH010000001">
    <property type="protein sequence ID" value="MBB4096837.1"/>
    <property type="molecule type" value="Genomic_DNA"/>
</dbReference>
<reference evidence="7 8" key="1">
    <citation type="submission" date="2020-08" db="EMBL/GenBank/DDBJ databases">
        <title>Genomic Encyclopedia of Type Strains, Phase IV (KMG-IV): sequencing the most valuable type-strain genomes for metagenomic binning, comparative biology and taxonomic classification.</title>
        <authorList>
            <person name="Goeker M."/>
        </authorList>
    </citation>
    <scope>NUCLEOTIDE SEQUENCE [LARGE SCALE GENOMIC DNA]</scope>
    <source>
        <strain evidence="7 8">DSM 101806</strain>
    </source>
</reference>
<keyword evidence="3" id="KW-0998">Cell outer membrane</keyword>
<feature type="domain" description="Haemolysin activator HlyB C-terminal" evidence="5">
    <location>
        <begin position="218"/>
        <end position="530"/>
    </location>
</feature>
<dbReference type="PANTHER" id="PTHR34597">
    <property type="entry name" value="SLR1661 PROTEIN"/>
    <property type="match status" value="1"/>
</dbReference>
<keyword evidence="2" id="KW-0812">Transmembrane</keyword>
<dbReference type="Gene3D" id="2.40.160.50">
    <property type="entry name" value="membrane protein fhac: a member of the omp85/tpsb transporter family"/>
    <property type="match status" value="1"/>
</dbReference>
<name>A0A7W6JNW2_9SPHN</name>
<feature type="chain" id="PRO_5031217283" evidence="4">
    <location>
        <begin position="29"/>
        <end position="570"/>
    </location>
</feature>
<evidence type="ECO:0000256" key="2">
    <source>
        <dbReference type="ARBA" id="ARBA00022692"/>
    </source>
</evidence>
<sequence>MPKVAVHHRPSGRKTLALFSFLAGTALATPAAAQVLPSRQQLNPAQQSAVPAAPRGELFRDMEAGPCPFAGSDLKVTLTGVEFQGTNGKLALSDDRLRLAYADLIGREVPIGTICTIRDRVATLYLRRGVLAAVEIPQQRIADGKLVLSVTEAHVTSVNYHGDVGPAQRQVERYLDKLKGMTPFDLNVAQRYLLLASDVPGVIVQASLKQAPGGQGAVDLNIEVSRTPVTASFAANNYGSESIGRDLATARVDYNSFTPLGERTTIVGYGTITSPEQRVIQLTESVKLGGEGLQLDLSGSLARTRPGAALKPLDLLGNSFAGNARLSYPLLRHRRYNLNLSGGLEWIDQKVDFGGGIATLTNDKLRVFFAKLDGFFAPRELAAHSVVATGSIELRRGVNGLGATPFGNRLASRFGGRPDATVFRADMSVGGRLFGPVTASVSTSWQYTDTPLLSYEEFSAGTLSIGRGYDPSAASGDRALGSTLEISTAPFQFAKRSVFRPYAFLDAVRLTNIGPGADRTTLRSAGYGIRAQIGPWLSLDAAWAHPFDRVAPNAPKPGDRILVSLTASIF</sequence>
<accession>A0A7W6JNW2</accession>
<comment type="caution">
    <text evidence="7">The sequence shown here is derived from an EMBL/GenBank/DDBJ whole genome shotgun (WGS) entry which is preliminary data.</text>
</comment>
<protein>
    <submittedName>
        <fullName evidence="7">Hemolysin activation/secretion protein</fullName>
    </submittedName>
</protein>
<keyword evidence="1" id="KW-0472">Membrane</keyword>
<gene>
    <name evidence="7" type="ORF">GGR46_000370</name>
</gene>
<feature type="domain" description="Polypeptide-transport-associated ShlB-type" evidence="6">
    <location>
        <begin position="77"/>
        <end position="152"/>
    </location>
</feature>
<dbReference type="InterPro" id="IPR013686">
    <property type="entry name" value="Polypept-transport_assoc_ShlB"/>
</dbReference>
<dbReference type="GO" id="GO:0046819">
    <property type="term" value="P:protein secretion by the type V secretion system"/>
    <property type="evidence" value="ECO:0007669"/>
    <property type="project" value="TreeGrafter"/>
</dbReference>
<evidence type="ECO:0000259" key="6">
    <source>
        <dbReference type="Pfam" id="PF08479"/>
    </source>
</evidence>
<dbReference type="Pfam" id="PF08479">
    <property type="entry name" value="POTRA_2"/>
    <property type="match status" value="1"/>
</dbReference>
<keyword evidence="4" id="KW-0732">Signal</keyword>
<dbReference type="InterPro" id="IPR051544">
    <property type="entry name" value="TPS_OM_transporter"/>
</dbReference>
<dbReference type="Gene3D" id="3.10.20.310">
    <property type="entry name" value="membrane protein fhac"/>
    <property type="match status" value="1"/>
</dbReference>
<organism evidence="7 8">
    <name type="scientific">Sphingomonas kyeonggiensis</name>
    <dbReference type="NCBI Taxonomy" id="1268553"/>
    <lineage>
        <taxon>Bacteria</taxon>
        <taxon>Pseudomonadati</taxon>
        <taxon>Pseudomonadota</taxon>
        <taxon>Alphaproteobacteria</taxon>
        <taxon>Sphingomonadales</taxon>
        <taxon>Sphingomonadaceae</taxon>
        <taxon>Sphingomonas</taxon>
    </lineage>
</organism>
<proteinExistence type="predicted"/>